<dbReference type="EMBL" id="CP041038">
    <property type="protein sequence ID" value="QDE37358.1"/>
    <property type="molecule type" value="Genomic_DNA"/>
</dbReference>
<feature type="transmembrane region" description="Helical" evidence="2">
    <location>
        <begin position="49"/>
        <end position="69"/>
    </location>
</feature>
<sequence>MTSLIPNTSASSSHPETLGSRLSLFSDLTPLERGEVSSSWKEKCQRASCIGLFCLSLLTVCAGVLVLTLLPTTPIVLGIVFIAIGSVLLVTSLLLHASLQPSKKITTQQVNIRDLQTQLHGLLATTNARSLAINGFDPNGNAELIIQEREALLAKFDRDLRRKEVALYRLLSSSTKNRYPVFCDLSAFREMQERISDELELLYRSYNHHIRGTVEANPDERLLILHQERNLLIQQLADTGIEKANQTEALVDLQSTLGVLNQNIRLLEDQIAQNSSGGQQHAGLVSGLQPLLQERHTLLTRLSLIYEALISLAKQEEELTSRRIDLDKDIEAVVDSRAERITFNSEYRERFLRSSGNIHQLTNNLREKEATLLALTQEVEALHEEVERLRNRPFGGEYTQQDIERYRNALTVKEQVVQDLEEQVIKYRGLLEEAIEVNNRITLGIQESERRSLEFAALEQREKVLNHQIQALTVDLQKHKEEQQRLRRENDELRELVLTTESNPGSDAQIEALQKEIRRLTIDLETVVNERMNVSEELAIVRTELTNTELRYVAIKEEMLSRDEENTALKMEAEELRGLVVQNEENLESLQHALTNEMNLKHAVNVLRPEIDRLEQEKLSLNARMLEAVEQNRINIGLLQKNKQEKEKLIQELQGLRSLHAQEKESLQEEITKLQQEMHERHLHHLEETSRLRLENNQLESLLKDAQRIGEHSHEGALRMLGSQLIVLSSHIKQRSKSEIQCAGDVMEMLAFTSPRFFGNLGGGISCRSLRPGVYLEAELPVDASDEQKRVVIEQRCLREWFFALLGHFTIEQIESVSQRARNLVQEAGEKASAHELFDQLASEFSEIRDASGALSKWLSTCYSYVTNLQIFNNYLEWSGFLFSLLQKMHKGTGGILHNLSEEEEQFFKIVSNFSGGVPLVLGSIGHSEGTTPGAANPLGDLNFENTGNITWSRFIRIVEGLLEARSSLNGPMILEMSDIRESVVRTISSNVYTGMLTEKYSPTTWTPPADL</sequence>
<evidence type="ECO:0000313" key="3">
    <source>
        <dbReference type="EMBL" id="QDE37358.1"/>
    </source>
</evidence>
<evidence type="ECO:0000313" key="4">
    <source>
        <dbReference type="Proteomes" id="UP000320536"/>
    </source>
</evidence>
<keyword evidence="4" id="KW-1185">Reference proteome</keyword>
<feature type="coiled-coil region" evidence="1">
    <location>
        <begin position="358"/>
        <end position="437"/>
    </location>
</feature>
<feature type="transmembrane region" description="Helical" evidence="2">
    <location>
        <begin position="75"/>
        <end position="95"/>
    </location>
</feature>
<accession>A0ABX5VXP5</accession>
<evidence type="ECO:0000256" key="1">
    <source>
        <dbReference type="SAM" id="Coils"/>
    </source>
</evidence>
<organism evidence="3 4">
    <name type="scientific">Chlamydophila parapsittaci</name>
    <dbReference type="NCBI Taxonomy" id="344886"/>
    <lineage>
        <taxon>Bacteria</taxon>
        <taxon>Pseudomonadati</taxon>
        <taxon>Chlamydiota</taxon>
        <taxon>Chlamydiia</taxon>
        <taxon>Chlamydiales</taxon>
        <taxon>Chlamydiaceae</taxon>
        <taxon>Chlamydia/Chlamydophila group</taxon>
        <taxon>Chlamydia</taxon>
    </lineage>
</organism>
<evidence type="ECO:0000256" key="2">
    <source>
        <dbReference type="SAM" id="Phobius"/>
    </source>
</evidence>
<keyword evidence="2" id="KW-0812">Transmembrane</keyword>
<dbReference type="RefSeq" id="WP_014943677.1">
    <property type="nucleotide sequence ID" value="NZ_CP041038.1"/>
</dbReference>
<keyword evidence="2" id="KW-1133">Transmembrane helix</keyword>
<keyword evidence="1" id="KW-0175">Coiled coil</keyword>
<dbReference type="Proteomes" id="UP000320536">
    <property type="component" value="Chromosome"/>
</dbReference>
<reference evidence="3 4" key="1">
    <citation type="journal article" date="2020" name="Data Brief">
        <title>Data of de novo genome assembly of the Chlamydia psittaci strain isolated from the livestock in Volga Region, Russian Federation.</title>
        <authorList>
            <person name="Feodorova V.A."/>
            <person name="Zaitsev S.S."/>
            <person name="Khizhnyakova M.A."/>
            <person name="Saltykov Y.V."/>
            <person name="Evstifeev V.V."/>
            <person name="Khusainov F.M."/>
            <person name="Yakovlev S.I."/>
            <person name="Larionova O.S."/>
            <person name="Motin V.L."/>
        </authorList>
    </citation>
    <scope>NUCLEOTIDE SEQUENCE [LARGE SCALE GENOMIC DNA]</scope>
    <source>
        <strain evidence="3 4">Rostinovo-70</strain>
    </source>
</reference>
<gene>
    <name evidence="3" type="ORF">FI836_03520</name>
</gene>
<protein>
    <recommendedName>
        <fullName evidence="5">Inclusion membrane protein</fullName>
    </recommendedName>
</protein>
<feature type="coiled-coil region" evidence="1">
    <location>
        <begin position="573"/>
        <end position="709"/>
    </location>
</feature>
<keyword evidence="2" id="KW-0472">Membrane</keyword>
<proteinExistence type="predicted"/>
<name>A0ABX5VXP5_9CHLA</name>
<evidence type="ECO:0008006" key="5">
    <source>
        <dbReference type="Google" id="ProtNLM"/>
    </source>
</evidence>
<feature type="coiled-coil region" evidence="1">
    <location>
        <begin position="462"/>
        <end position="530"/>
    </location>
</feature>